<accession>A0A8S0VYI4</accession>
<gene>
    <name evidence="1" type="ORF">AAE3_LOCUS4658</name>
</gene>
<reference evidence="1 2" key="1">
    <citation type="submission" date="2020-01" db="EMBL/GenBank/DDBJ databases">
        <authorList>
            <person name="Gupta K D."/>
        </authorList>
    </citation>
    <scope>NUCLEOTIDE SEQUENCE [LARGE SCALE GENOMIC DNA]</scope>
</reference>
<name>A0A8S0VYI4_CYCAE</name>
<dbReference type="EMBL" id="CACVBS010000036">
    <property type="protein sequence ID" value="CAA7262421.1"/>
    <property type="molecule type" value="Genomic_DNA"/>
</dbReference>
<evidence type="ECO:0000313" key="1">
    <source>
        <dbReference type="EMBL" id="CAA7262421.1"/>
    </source>
</evidence>
<protein>
    <submittedName>
        <fullName evidence="1">Uncharacterized protein</fullName>
    </submittedName>
</protein>
<keyword evidence="2" id="KW-1185">Reference proteome</keyword>
<evidence type="ECO:0000313" key="2">
    <source>
        <dbReference type="Proteomes" id="UP000467700"/>
    </source>
</evidence>
<comment type="caution">
    <text evidence="1">The sequence shown here is derived from an EMBL/GenBank/DDBJ whole genome shotgun (WGS) entry which is preliminary data.</text>
</comment>
<organism evidence="1 2">
    <name type="scientific">Cyclocybe aegerita</name>
    <name type="common">Black poplar mushroom</name>
    <name type="synonym">Agrocybe aegerita</name>
    <dbReference type="NCBI Taxonomy" id="1973307"/>
    <lineage>
        <taxon>Eukaryota</taxon>
        <taxon>Fungi</taxon>
        <taxon>Dikarya</taxon>
        <taxon>Basidiomycota</taxon>
        <taxon>Agaricomycotina</taxon>
        <taxon>Agaricomycetes</taxon>
        <taxon>Agaricomycetidae</taxon>
        <taxon>Agaricales</taxon>
        <taxon>Agaricineae</taxon>
        <taxon>Bolbitiaceae</taxon>
        <taxon>Cyclocybe</taxon>
    </lineage>
</organism>
<dbReference type="AlphaFoldDB" id="A0A8S0VYI4"/>
<proteinExistence type="predicted"/>
<sequence>MGDPLSVEAANFKDKDSEEELVRGSKALSPELNPSTHLAHFVFVDQVMRSLSVPQELAPPERRPPLFIKRSNDILFEASTQHFFYLRTIVDRSAPQVPKVLDVFPSAKGNFMVMEKIDAPTLKNCDISEDESVEVCIVDFEYIGVFPAAFQTYSSFNTGEGFAASVGRRLGYQPSSIANKMVQVSSVLQQCGGNASLEVAHRQGSPWKLVWLSSW</sequence>
<dbReference type="Proteomes" id="UP000467700">
    <property type="component" value="Unassembled WGS sequence"/>
</dbReference>
<dbReference type="OrthoDB" id="3250044at2759"/>